<dbReference type="PANTHER" id="PTHR38784">
    <property type="entry name" value="SUCROSE PHOSPHORYLASE"/>
    <property type="match status" value="1"/>
</dbReference>
<dbReference type="EMBL" id="BJUT01000011">
    <property type="protein sequence ID" value="GEK76159.1"/>
    <property type="molecule type" value="Genomic_DNA"/>
</dbReference>
<gene>
    <name evidence="1" type="ORF">PAT01_14630</name>
</gene>
<dbReference type="PANTHER" id="PTHR38784:SF1">
    <property type="entry name" value="SUCROSE PHOSPHORYLASE"/>
    <property type="match status" value="1"/>
</dbReference>
<dbReference type="Pfam" id="PF07152">
    <property type="entry name" value="YaeQ"/>
    <property type="match status" value="1"/>
</dbReference>
<evidence type="ECO:0008006" key="3">
    <source>
        <dbReference type="Google" id="ProtNLM"/>
    </source>
</evidence>
<dbReference type="PIRSF" id="PIRSF011484">
    <property type="entry name" value="YaeQ"/>
    <property type="match status" value="1"/>
</dbReference>
<comment type="caution">
    <text evidence="1">The sequence shown here is derived from an EMBL/GenBank/DDBJ whole genome shotgun (WGS) entry which is preliminary data.</text>
</comment>
<dbReference type="SUPFAM" id="SSF52980">
    <property type="entry name" value="Restriction endonuclease-like"/>
    <property type="match status" value="1"/>
</dbReference>
<organism evidence="1 2">
    <name type="scientific">Pseudoalteromonas atlantica</name>
    <name type="common">Alteromonas atlantica</name>
    <dbReference type="NCBI Taxonomy" id="288"/>
    <lineage>
        <taxon>Bacteria</taxon>
        <taxon>Pseudomonadati</taxon>
        <taxon>Pseudomonadota</taxon>
        <taxon>Gammaproteobacteria</taxon>
        <taxon>Alteromonadales</taxon>
        <taxon>Pseudoalteromonadaceae</taxon>
        <taxon>Pseudoalteromonas</taxon>
    </lineage>
</organism>
<sequence>MRYTGANFFRLDIMALKSTIIKAQLSLSDMDRHVYQDFNLTLAQHPSETEQRLMIRLLAYALNSCDGLEFTKGLSADDEPELWHVNYSEEIELWIELGLPDEKRLKKACNKAKKVVLYTYGENNQAIWWQKHQPKLYDFKNLSIFSLDYAATQALADLADRNIKLTITVQDGEVWVSSDTANIEIKPQQLM</sequence>
<evidence type="ECO:0000313" key="2">
    <source>
        <dbReference type="Proteomes" id="UP000321189"/>
    </source>
</evidence>
<name>A0ABQ0UGK7_PSEAF</name>
<protein>
    <recommendedName>
        <fullName evidence="3">YaeQ</fullName>
    </recommendedName>
</protein>
<dbReference type="InterPro" id="IPR038590">
    <property type="entry name" value="YaeQ_sf"/>
</dbReference>
<dbReference type="CDD" id="cd22368">
    <property type="entry name" value="YaeQ-like"/>
    <property type="match status" value="1"/>
</dbReference>
<dbReference type="InterPro" id="IPR011335">
    <property type="entry name" value="Restrct_endonuc-II-like"/>
</dbReference>
<proteinExistence type="predicted"/>
<keyword evidence="2" id="KW-1185">Reference proteome</keyword>
<reference evidence="1 2" key="1">
    <citation type="submission" date="2019-07" db="EMBL/GenBank/DDBJ databases">
        <title>Whole genome shotgun sequence of Pseudoalteromonas atlantica NBRC 103033.</title>
        <authorList>
            <person name="Hosoyama A."/>
            <person name="Uohara A."/>
            <person name="Ohji S."/>
            <person name="Ichikawa N."/>
        </authorList>
    </citation>
    <scope>NUCLEOTIDE SEQUENCE [LARGE SCALE GENOMIC DNA]</scope>
    <source>
        <strain evidence="1 2">NBRC 103033</strain>
    </source>
</reference>
<evidence type="ECO:0000313" key="1">
    <source>
        <dbReference type="EMBL" id="GEK76159.1"/>
    </source>
</evidence>
<dbReference type="Gene3D" id="3.10.640.10">
    <property type="entry name" value="Restriction endonuclease-like alpha-beta roll domain"/>
    <property type="match status" value="1"/>
</dbReference>
<dbReference type="Proteomes" id="UP000321189">
    <property type="component" value="Unassembled WGS sequence"/>
</dbReference>
<accession>A0ABQ0UGK7</accession>
<dbReference type="InterPro" id="IPR009822">
    <property type="entry name" value="YaeQ"/>
</dbReference>
<dbReference type="SMART" id="SM01322">
    <property type="entry name" value="YaeQ"/>
    <property type="match status" value="1"/>
</dbReference>